<dbReference type="Proteomes" id="UP000199400">
    <property type="component" value="Unassembled WGS sequence"/>
</dbReference>
<evidence type="ECO:0000313" key="1">
    <source>
        <dbReference type="EMBL" id="SFE98839.1"/>
    </source>
</evidence>
<dbReference type="EMBL" id="FOMX01000024">
    <property type="protein sequence ID" value="SFE98839.1"/>
    <property type="molecule type" value="Genomic_DNA"/>
</dbReference>
<dbReference type="SUPFAM" id="SSF81301">
    <property type="entry name" value="Nucleotidyltransferase"/>
    <property type="match status" value="1"/>
</dbReference>
<name>A0A1I2F1D9_9BACT</name>
<keyword evidence="2" id="KW-1185">Reference proteome</keyword>
<accession>A0A1I2F1D9</accession>
<sequence>MAESDVRDFLTALSAAGVRHVVVGAHALAAHGLVRATGDIDVLIEPELSNARRLASAIREFADVSLEYFGVTPEELSKPGTGFFMGVEPDRIDVHTQIVGVDFDRAWAESILARIADVEVPVLGLSTLIAAKQESVRHREPGSAKELQDRADLAWLLVEKRRRQA</sequence>
<dbReference type="AlphaFoldDB" id="A0A1I2F1D9"/>
<dbReference type="Gene3D" id="3.30.460.40">
    <property type="match status" value="1"/>
</dbReference>
<dbReference type="RefSeq" id="WP_096327808.1">
    <property type="nucleotide sequence ID" value="NZ_FOMX01000024.1"/>
</dbReference>
<dbReference type="InterPro" id="IPR043519">
    <property type="entry name" value="NT_sf"/>
</dbReference>
<evidence type="ECO:0008006" key="3">
    <source>
        <dbReference type="Google" id="ProtNLM"/>
    </source>
</evidence>
<organism evidence="1 2">
    <name type="scientific">Nannocystis exedens</name>
    <dbReference type="NCBI Taxonomy" id="54"/>
    <lineage>
        <taxon>Bacteria</taxon>
        <taxon>Pseudomonadati</taxon>
        <taxon>Myxococcota</taxon>
        <taxon>Polyangia</taxon>
        <taxon>Nannocystales</taxon>
        <taxon>Nannocystaceae</taxon>
        <taxon>Nannocystis</taxon>
    </lineage>
</organism>
<dbReference type="OrthoDB" id="121150at2"/>
<proteinExistence type="predicted"/>
<gene>
    <name evidence="1" type="ORF">SAMN02745121_06398</name>
</gene>
<protein>
    <recommendedName>
        <fullName evidence="3">Nucleotidyltransferase family protein</fullName>
    </recommendedName>
</protein>
<reference evidence="2" key="1">
    <citation type="submission" date="2016-10" db="EMBL/GenBank/DDBJ databases">
        <authorList>
            <person name="Varghese N."/>
            <person name="Submissions S."/>
        </authorList>
    </citation>
    <scope>NUCLEOTIDE SEQUENCE [LARGE SCALE GENOMIC DNA]</scope>
    <source>
        <strain evidence="2">ATCC 25963</strain>
    </source>
</reference>
<evidence type="ECO:0000313" key="2">
    <source>
        <dbReference type="Proteomes" id="UP000199400"/>
    </source>
</evidence>
<dbReference type="STRING" id="54.SAMN02745121_06398"/>